<dbReference type="Pfam" id="PF17874">
    <property type="entry name" value="TPR_MalT"/>
    <property type="match status" value="1"/>
</dbReference>
<keyword evidence="6" id="KW-1185">Reference proteome</keyword>
<dbReference type="AlphaFoldDB" id="A0A7X0VYT7"/>
<dbReference type="SUPFAM" id="SSF48452">
    <property type="entry name" value="TPR-like"/>
    <property type="match status" value="1"/>
</dbReference>
<dbReference type="Pfam" id="PF00196">
    <property type="entry name" value="GerE"/>
    <property type="match status" value="1"/>
</dbReference>
<dbReference type="InterPro" id="IPR016032">
    <property type="entry name" value="Sig_transdc_resp-reg_C-effctor"/>
</dbReference>
<evidence type="ECO:0000313" key="5">
    <source>
        <dbReference type="EMBL" id="MBB6734842.1"/>
    </source>
</evidence>
<proteinExistence type="predicted"/>
<feature type="domain" description="HTH luxR-type" evidence="4">
    <location>
        <begin position="334"/>
        <end position="399"/>
    </location>
</feature>
<dbReference type="GO" id="GO:0006355">
    <property type="term" value="P:regulation of DNA-templated transcription"/>
    <property type="evidence" value="ECO:0007669"/>
    <property type="project" value="InterPro"/>
</dbReference>
<evidence type="ECO:0000256" key="2">
    <source>
        <dbReference type="ARBA" id="ARBA00023125"/>
    </source>
</evidence>
<evidence type="ECO:0000256" key="1">
    <source>
        <dbReference type="ARBA" id="ARBA00023015"/>
    </source>
</evidence>
<sequence length="399" mass="46394">MFALTGEDVRGYIASFHSIIYFLRHDKEKGAAFMQETESRLNGRGLIYCHTSSINKPVSSLFKSAFGHWGTLDQSIAMCEYAEENWRGDNRGYGYFQALLGECYYERNQLAVAEKCLVKGRRIGLDLLDIGLLLPTTLTMVQMKQQQGMHSTAQLLLDETKSRLEDRLEPVGRQLLDSCRIRLIMGSNEPDQVSRWVTEHRHRASEALDHNHMYEYLTLLRAFLYLRQYEKGISFGERLLQYSQSLYRFYYKAEIHLLLAFLNDSSMETPSAVNHLRQALEIGQQEGYFRLFLNEWDRVKSLFTKYGQQLRQTTAFHDELYQQGGDAAIDYGEQNRAVERLTPSESKVLKLLIEGRSNAFIADRLSNSVETVKSHCKSIYKKLELKNREEVRTYFEKTF</sequence>
<dbReference type="CDD" id="cd06170">
    <property type="entry name" value="LuxR_C_like"/>
    <property type="match status" value="1"/>
</dbReference>
<dbReference type="InterPro" id="IPR011990">
    <property type="entry name" value="TPR-like_helical_dom_sf"/>
</dbReference>
<dbReference type="PRINTS" id="PR00038">
    <property type="entry name" value="HTHLUXR"/>
</dbReference>
<dbReference type="InterPro" id="IPR036388">
    <property type="entry name" value="WH-like_DNA-bd_sf"/>
</dbReference>
<keyword evidence="3" id="KW-0804">Transcription</keyword>
<dbReference type="Gene3D" id="1.10.10.10">
    <property type="entry name" value="Winged helix-like DNA-binding domain superfamily/Winged helix DNA-binding domain"/>
    <property type="match status" value="1"/>
</dbReference>
<dbReference type="Proteomes" id="UP000564644">
    <property type="component" value="Unassembled WGS sequence"/>
</dbReference>
<reference evidence="5 6" key="1">
    <citation type="submission" date="2020-08" db="EMBL/GenBank/DDBJ databases">
        <title>Cohnella phylogeny.</title>
        <authorList>
            <person name="Dunlap C."/>
        </authorList>
    </citation>
    <scope>NUCLEOTIDE SEQUENCE [LARGE SCALE GENOMIC DNA]</scope>
    <source>
        <strain evidence="5 6">CBP 2801</strain>
    </source>
</reference>
<dbReference type="InterPro" id="IPR000792">
    <property type="entry name" value="Tscrpt_reg_LuxR_C"/>
</dbReference>
<dbReference type="Gene3D" id="1.25.40.10">
    <property type="entry name" value="Tetratricopeptide repeat domain"/>
    <property type="match status" value="1"/>
</dbReference>
<keyword evidence="1" id="KW-0805">Transcription regulation</keyword>
<organism evidence="5 6">
    <name type="scientific">Cohnella zeiphila</name>
    <dbReference type="NCBI Taxonomy" id="2761120"/>
    <lineage>
        <taxon>Bacteria</taxon>
        <taxon>Bacillati</taxon>
        <taxon>Bacillota</taxon>
        <taxon>Bacilli</taxon>
        <taxon>Bacillales</taxon>
        <taxon>Paenibacillaceae</taxon>
        <taxon>Cohnella</taxon>
    </lineage>
</organism>
<dbReference type="PANTHER" id="PTHR44688:SF16">
    <property type="entry name" value="DNA-BINDING TRANSCRIPTIONAL ACTIVATOR DEVR_DOSR"/>
    <property type="match status" value="1"/>
</dbReference>
<dbReference type="PANTHER" id="PTHR44688">
    <property type="entry name" value="DNA-BINDING TRANSCRIPTIONAL ACTIVATOR DEVR_DOSR"/>
    <property type="match status" value="1"/>
</dbReference>
<name>A0A7X0VYT7_9BACL</name>
<gene>
    <name evidence="5" type="ORF">H7C18_28420</name>
</gene>
<evidence type="ECO:0000259" key="4">
    <source>
        <dbReference type="PROSITE" id="PS50043"/>
    </source>
</evidence>
<accession>A0A7X0VYT7</accession>
<evidence type="ECO:0000256" key="3">
    <source>
        <dbReference type="ARBA" id="ARBA00023163"/>
    </source>
</evidence>
<keyword evidence="2" id="KW-0238">DNA-binding</keyword>
<evidence type="ECO:0000313" key="6">
    <source>
        <dbReference type="Proteomes" id="UP000564644"/>
    </source>
</evidence>
<dbReference type="GO" id="GO:0003677">
    <property type="term" value="F:DNA binding"/>
    <property type="evidence" value="ECO:0007669"/>
    <property type="project" value="UniProtKB-KW"/>
</dbReference>
<dbReference type="EMBL" id="JACJVO010000038">
    <property type="protein sequence ID" value="MBB6734842.1"/>
    <property type="molecule type" value="Genomic_DNA"/>
</dbReference>
<comment type="caution">
    <text evidence="5">The sequence shown here is derived from an EMBL/GenBank/DDBJ whole genome shotgun (WGS) entry which is preliminary data.</text>
</comment>
<dbReference type="RefSeq" id="WP_185132506.1">
    <property type="nucleotide sequence ID" value="NZ_JACJVO010000038.1"/>
</dbReference>
<dbReference type="PROSITE" id="PS50043">
    <property type="entry name" value="HTH_LUXR_2"/>
    <property type="match status" value="1"/>
</dbReference>
<protein>
    <recommendedName>
        <fullName evidence="4">HTH luxR-type domain-containing protein</fullName>
    </recommendedName>
</protein>
<dbReference type="SUPFAM" id="SSF46894">
    <property type="entry name" value="C-terminal effector domain of the bipartite response regulators"/>
    <property type="match status" value="1"/>
</dbReference>
<dbReference type="InterPro" id="IPR041617">
    <property type="entry name" value="TPR_MalT"/>
</dbReference>
<dbReference type="SMART" id="SM00421">
    <property type="entry name" value="HTH_LUXR"/>
    <property type="match status" value="1"/>
</dbReference>